<evidence type="ECO:0000256" key="1">
    <source>
        <dbReference type="ARBA" id="ARBA00022723"/>
    </source>
</evidence>
<dbReference type="Pfam" id="PF21361">
    <property type="entry name" value="Sina_ZnF"/>
    <property type="match status" value="1"/>
</dbReference>
<evidence type="ECO:0000256" key="3">
    <source>
        <dbReference type="ARBA" id="ARBA00022833"/>
    </source>
</evidence>
<feature type="region of interest" description="Disordered" evidence="6">
    <location>
        <begin position="208"/>
        <end position="228"/>
    </location>
</feature>
<dbReference type="EMBL" id="GEVM01024666">
    <property type="protein sequence ID" value="JAU81272.1"/>
    <property type="molecule type" value="Transcribed_RNA"/>
</dbReference>
<sequence length="228" mass="25932">MRNKCPACTLPIGNYRSRIMERVVTAVVVPCPNAKHGCKEKFSYGKELAHEKKCAFAPCYCPARNCNYSGVYKDLYSHYDVKHRVTSDNFSCGYPHNACVSVREGLLVLEEYRDGPLVVVQSFKEPQGVCVSVNCIAPSAPGVVKYSYELSYSRGGNNMTFGSGEMNRIRKVSFETPEKDFMLIPYYHQGEVNVLKVLNICIRRVVEEEAEEEEEEHEDEEEEDEDED</sequence>
<dbReference type="InterPro" id="IPR044286">
    <property type="entry name" value="SINL_plant"/>
</dbReference>
<evidence type="ECO:0000256" key="5">
    <source>
        <dbReference type="PROSITE-ProRule" id="PRU00455"/>
    </source>
</evidence>
<reference evidence="8" key="1">
    <citation type="submission" date="2016-07" db="EMBL/GenBank/DDBJ databases">
        <title>De novo transcriptome assembly of four accessions of the metal hyperaccumulator plant Noccaea caerulescens.</title>
        <authorList>
            <person name="Blande D."/>
            <person name="Halimaa P."/>
            <person name="Tervahauta A.I."/>
            <person name="Aarts M.G."/>
            <person name="Karenlampi S.O."/>
        </authorList>
    </citation>
    <scope>NUCLEOTIDE SEQUENCE</scope>
</reference>
<dbReference type="InterPro" id="IPR013083">
    <property type="entry name" value="Znf_RING/FYVE/PHD"/>
</dbReference>
<name>A0A1J3IP53_NOCCA</name>
<dbReference type="PROSITE" id="PS51081">
    <property type="entry name" value="ZF_SIAH"/>
    <property type="match status" value="1"/>
</dbReference>
<keyword evidence="3" id="KW-0862">Zinc</keyword>
<evidence type="ECO:0000256" key="6">
    <source>
        <dbReference type="SAM" id="MobiDB-lite"/>
    </source>
</evidence>
<keyword evidence="2 5" id="KW-0863">Zinc-finger</keyword>
<dbReference type="AlphaFoldDB" id="A0A1J3IP53"/>
<comment type="function">
    <text evidence="4">E3 ubiquitin-protein ligase that mediates ubiquitination and subsequent proteasomal degradation of target proteins. E3 ubiquitin ligases accept ubiquitin from an E2 ubiquitin-conjugating enzyme in the form of a thioester and then directly transfers the ubiquitin to targeted substrates. It probably triggers the ubiquitin-mediated degradation of different substrates.</text>
</comment>
<organism evidence="8">
    <name type="scientific">Noccaea caerulescens</name>
    <name type="common">Alpine penny-cress</name>
    <name type="synonym">Thlaspi caerulescens</name>
    <dbReference type="NCBI Taxonomy" id="107243"/>
    <lineage>
        <taxon>Eukaryota</taxon>
        <taxon>Viridiplantae</taxon>
        <taxon>Streptophyta</taxon>
        <taxon>Embryophyta</taxon>
        <taxon>Tracheophyta</taxon>
        <taxon>Spermatophyta</taxon>
        <taxon>Magnoliopsida</taxon>
        <taxon>eudicotyledons</taxon>
        <taxon>Gunneridae</taxon>
        <taxon>Pentapetalae</taxon>
        <taxon>rosids</taxon>
        <taxon>malvids</taxon>
        <taxon>Brassicales</taxon>
        <taxon>Brassicaceae</taxon>
        <taxon>Coluteocarpeae</taxon>
        <taxon>Noccaea</taxon>
    </lineage>
</organism>
<keyword evidence="1" id="KW-0479">Metal-binding</keyword>
<dbReference type="GO" id="GO:0008270">
    <property type="term" value="F:zinc ion binding"/>
    <property type="evidence" value="ECO:0007669"/>
    <property type="project" value="UniProtKB-KW"/>
</dbReference>
<evidence type="ECO:0000256" key="4">
    <source>
        <dbReference type="ARBA" id="ARBA00024004"/>
    </source>
</evidence>
<feature type="domain" description="SIAH-type" evidence="7">
    <location>
        <begin position="26"/>
        <end position="84"/>
    </location>
</feature>
<protein>
    <submittedName>
        <fullName evidence="8">E3 ubiquitin-protein ligase SINA-like 2</fullName>
    </submittedName>
</protein>
<dbReference type="PANTHER" id="PTHR46632">
    <property type="entry name" value="E3 UBIQUITIN-PROTEIN LIGASE SINA-LIKE 4"/>
    <property type="match status" value="1"/>
</dbReference>
<gene>
    <name evidence="8" type="ORF">MP_TR10028_c0_g1_i1_g.30064</name>
</gene>
<dbReference type="InterPro" id="IPR013010">
    <property type="entry name" value="Znf_SIAH"/>
</dbReference>
<dbReference type="PANTHER" id="PTHR46632:SF11">
    <property type="entry name" value="E3 UBIQUITIN-PROTEIN LIGASE SINA-LIKE 1-RELATED"/>
    <property type="match status" value="1"/>
</dbReference>
<proteinExistence type="predicted"/>
<dbReference type="UniPathway" id="UPA00143"/>
<evidence type="ECO:0000313" key="8">
    <source>
        <dbReference type="EMBL" id="JAU81272.1"/>
    </source>
</evidence>
<dbReference type="Gene3D" id="3.30.40.10">
    <property type="entry name" value="Zinc/RING finger domain, C3HC4 (zinc finger)"/>
    <property type="match status" value="1"/>
</dbReference>
<evidence type="ECO:0000256" key="2">
    <source>
        <dbReference type="ARBA" id="ARBA00022771"/>
    </source>
</evidence>
<dbReference type="SUPFAM" id="SSF49599">
    <property type="entry name" value="TRAF domain-like"/>
    <property type="match status" value="1"/>
</dbReference>
<dbReference type="GO" id="GO:0016567">
    <property type="term" value="P:protein ubiquitination"/>
    <property type="evidence" value="ECO:0007669"/>
    <property type="project" value="UniProtKB-UniPathway"/>
</dbReference>
<evidence type="ECO:0000259" key="7">
    <source>
        <dbReference type="PROSITE" id="PS51081"/>
    </source>
</evidence>
<accession>A0A1J3IP53</accession>